<dbReference type="Gene3D" id="2.60.40.10">
    <property type="entry name" value="Immunoglobulins"/>
    <property type="match status" value="1"/>
</dbReference>
<feature type="compositionally biased region" description="Polar residues" evidence="2">
    <location>
        <begin position="411"/>
        <end position="427"/>
    </location>
</feature>
<dbReference type="Gene3D" id="3.20.20.80">
    <property type="entry name" value="Glycosidases"/>
    <property type="match status" value="1"/>
</dbReference>
<reference evidence="5 6" key="2">
    <citation type="submission" date="2020-02" db="EMBL/GenBank/DDBJ databases">
        <title>Candidatus Galacturonibacter soehngenii shows hetero-acetogenic catabolism of galacturonic acid but lacks a canonical carbon monoxide dehydrogenase/acetyl-CoA synthase complex.</title>
        <authorList>
            <person name="Diender M."/>
            <person name="Stouten G.R."/>
            <person name="Petersen J.F."/>
            <person name="Nielsen P.H."/>
            <person name="Dueholm M.S."/>
            <person name="Pronk J.T."/>
            <person name="Van Loosdrecht M.C.M."/>
        </authorList>
    </citation>
    <scope>NUCLEOTIDE SEQUENCE [LARGE SCALE GENOMIC DNA]</scope>
    <source>
        <strain evidence="5">GalUA</strain>
    </source>
</reference>
<dbReference type="Proteomes" id="UP000461768">
    <property type="component" value="Unassembled WGS sequence"/>
</dbReference>
<dbReference type="SUPFAM" id="SSF49265">
    <property type="entry name" value="Fibronectin type III"/>
    <property type="match status" value="1"/>
</dbReference>
<evidence type="ECO:0000256" key="2">
    <source>
        <dbReference type="SAM" id="MobiDB-lite"/>
    </source>
</evidence>
<accession>A0A7V7QMM9</accession>
<dbReference type="Gene3D" id="2.60.40.4270">
    <property type="entry name" value="Listeria-Bacteroides repeat domain"/>
    <property type="match status" value="1"/>
</dbReference>
<dbReference type="EMBL" id="WAGX01000004">
    <property type="protein sequence ID" value="KAB1439533.1"/>
    <property type="molecule type" value="Genomic_DNA"/>
</dbReference>
<dbReference type="InterPro" id="IPR013783">
    <property type="entry name" value="Ig-like_fold"/>
</dbReference>
<reference evidence="5 6" key="1">
    <citation type="submission" date="2019-09" db="EMBL/GenBank/DDBJ databases">
        <authorList>
            <person name="Valk L.C."/>
        </authorList>
    </citation>
    <scope>NUCLEOTIDE SEQUENCE [LARGE SCALE GENOMIC DNA]</scope>
    <source>
        <strain evidence="5">GalUA</strain>
    </source>
</reference>
<proteinExistence type="predicted"/>
<keyword evidence="3" id="KW-0812">Transmembrane</keyword>
<dbReference type="OrthoDB" id="175224at2"/>
<dbReference type="InterPro" id="IPR018247">
    <property type="entry name" value="EF_Hand_1_Ca_BS"/>
</dbReference>
<gene>
    <name evidence="5" type="ORF">F7O84_03835</name>
</gene>
<dbReference type="InterPro" id="IPR032675">
    <property type="entry name" value="LRR_dom_sf"/>
</dbReference>
<name>A0A7V7QMM9_9FIRM</name>
<dbReference type="SUPFAM" id="SSF52058">
    <property type="entry name" value="L domain-like"/>
    <property type="match status" value="1"/>
</dbReference>
<dbReference type="InterPro" id="IPR017853">
    <property type="entry name" value="GH"/>
</dbReference>
<dbReference type="Gene3D" id="3.80.10.10">
    <property type="entry name" value="Ribonuclease Inhibitor"/>
    <property type="match status" value="2"/>
</dbReference>
<keyword evidence="3" id="KW-1133">Transmembrane helix</keyword>
<sequence length="1114" mass="125167">MKRHNKTSLYRFLSFAMCFFIILETMFGYSNITAHAKTTTDIEVLEDITTDESLTADLPLSSNDKQTIRLSQDIFPDEIFLNYLIQNFDSDKDNELSEEEITQIHKIDVSNLGITSLEGIEIFTNLEELVCRNNFITTLNLDALQNLITLDCSFNQLTSLDLSHQPNLTNLTCVGNARALKVDESNLFDLSTLDDFDIAKTTSWSEEFILEDNKINFPSFTDSLVVTYEVDTKDTTSTHTTLNFSFLFYKNECSDIMVDETTFPDLVLRNLLLDKYDKNKDQILDQEELSLITCLDIASYDIKDLTGLQLLVNLVSFNYSDQQSSELDFSVIPTNVKRYVNDEVIEVDFSDSTNDESIDPKESTKEGESTSHTESETSLESSKNDSNQENTEEKSNLDIESDTIPTKEETNPTSPIADTNDASPDQNLVTIDANTAKPKKTTHNITYQLDGGSNPADAVLTFQEDTTVTLPIPVKKGYVFDGWYKDNNYSLPLSSIPSGTTTDITVYAKWTQLSVNETTTIKKLTASGKGKLTITYPAIEGVKGYEVLCSTAKNFKSNLRTTTTSKTTVTVKNLIKNKTYYVKVRGYLLDSSGEKVYGSYSGVKKIKIKSGVEEVKATSSSAKISSCKITNTDTVTVKAKASKIVKSSDSYYYLFSVPSTQTNIKKLKPIAKSEKSTSVTFAAPLDIEGSNNLLHSKFVIAIKQKSKYQIISSFQYISNPEGAANYTYAFPTTSTKKGLQGYSSSLGINHTVLNIEVNDLIATKSEYGNHSTDEYEYKGKTYYFRRDVANQYAYTARDYERNGAVVYGILLLGWSSKTNLIAPGAREYGYAYYAWNTKDKKVKEQLEATVTYLAEYCCKVSKTGPGIAGWIVGNEVDNFDTWNYAGTSNIDKYTQIYADTFRLVYNATKSVYANARVYVSLDHMWAMSNEGSYGSKAFLEKFNSILQAEGNVNWDIAYHPYPVPLTDADFWNNDFISNKDNSPIINMKNLTVLSNYVKKQYGKNKRIILSEVGFTSQSGEKVQAAAIAYAYYMAEFNPMVDAFIMRSLEDAQVEVDQGLSFGIKGKYAYNVYKYMDTPDSEKYTKFALKVIKAKSWKSIVPKYNAKKFKSMPNR</sequence>
<feature type="compositionally biased region" description="Basic and acidic residues" evidence="2">
    <location>
        <begin position="358"/>
        <end position="375"/>
    </location>
</feature>
<dbReference type="RefSeq" id="WP_151142124.1">
    <property type="nucleotide sequence ID" value="NZ_WAGX01000004.1"/>
</dbReference>
<dbReference type="PROSITE" id="PS50222">
    <property type="entry name" value="EF_HAND_2"/>
    <property type="match status" value="1"/>
</dbReference>
<keyword evidence="6" id="KW-1185">Reference proteome</keyword>
<feature type="transmembrane region" description="Helical" evidence="3">
    <location>
        <begin position="12"/>
        <end position="29"/>
    </location>
</feature>
<dbReference type="InterPro" id="IPR036116">
    <property type="entry name" value="FN3_sf"/>
</dbReference>
<dbReference type="InterPro" id="IPR043780">
    <property type="entry name" value="DUF5722"/>
</dbReference>
<feature type="domain" description="EF-hand" evidence="4">
    <location>
        <begin position="76"/>
        <end position="111"/>
    </location>
</feature>
<feature type="region of interest" description="Disordered" evidence="2">
    <location>
        <begin position="350"/>
        <end position="427"/>
    </location>
</feature>
<dbReference type="NCBIfam" id="TIGR02543">
    <property type="entry name" value="List_Bact_rpt"/>
    <property type="match status" value="1"/>
</dbReference>
<dbReference type="InterPro" id="IPR042229">
    <property type="entry name" value="Listeria/Bacterioides_rpt_sf"/>
</dbReference>
<comment type="caution">
    <text evidence="5">The sequence shown here is derived from an EMBL/GenBank/DDBJ whole genome shotgun (WGS) entry which is preliminary data.</text>
</comment>
<evidence type="ECO:0000313" key="6">
    <source>
        <dbReference type="Proteomes" id="UP000461768"/>
    </source>
</evidence>
<organism evidence="5 6">
    <name type="scientific">Candidatus Galacturonatibacter soehngenii</name>
    <dbReference type="NCBI Taxonomy" id="2307010"/>
    <lineage>
        <taxon>Bacteria</taxon>
        <taxon>Bacillati</taxon>
        <taxon>Bacillota</taxon>
        <taxon>Clostridia</taxon>
        <taxon>Lachnospirales</taxon>
        <taxon>Lachnospiraceae</taxon>
        <taxon>Candidatus Galacturonatibacter</taxon>
    </lineage>
</organism>
<evidence type="ECO:0000259" key="4">
    <source>
        <dbReference type="PROSITE" id="PS50222"/>
    </source>
</evidence>
<evidence type="ECO:0000256" key="3">
    <source>
        <dbReference type="SAM" id="Phobius"/>
    </source>
</evidence>
<protein>
    <recommendedName>
        <fullName evidence="4">EF-hand domain-containing protein</fullName>
    </recommendedName>
</protein>
<dbReference type="GO" id="GO:0005509">
    <property type="term" value="F:calcium ion binding"/>
    <property type="evidence" value="ECO:0007669"/>
    <property type="project" value="InterPro"/>
</dbReference>
<dbReference type="InterPro" id="IPR002048">
    <property type="entry name" value="EF_hand_dom"/>
</dbReference>
<keyword evidence="3" id="KW-0472">Membrane</keyword>
<dbReference type="PROSITE" id="PS00018">
    <property type="entry name" value="EF_HAND_1"/>
    <property type="match status" value="2"/>
</dbReference>
<dbReference type="GO" id="GO:0030313">
    <property type="term" value="C:cell envelope"/>
    <property type="evidence" value="ECO:0007669"/>
    <property type="project" value="UniProtKB-SubCell"/>
</dbReference>
<comment type="subcellular location">
    <subcellularLocation>
        <location evidence="1">Cell envelope</location>
    </subcellularLocation>
</comment>
<dbReference type="Pfam" id="PF09479">
    <property type="entry name" value="Flg_new"/>
    <property type="match status" value="1"/>
</dbReference>
<dbReference type="Pfam" id="PF18989">
    <property type="entry name" value="DUF5722"/>
    <property type="match status" value="1"/>
</dbReference>
<dbReference type="InterPro" id="IPR013378">
    <property type="entry name" value="InlB-like_B-rpt"/>
</dbReference>
<evidence type="ECO:0000256" key="1">
    <source>
        <dbReference type="ARBA" id="ARBA00004196"/>
    </source>
</evidence>
<dbReference type="SUPFAM" id="SSF51445">
    <property type="entry name" value="(Trans)glycosidases"/>
    <property type="match status" value="1"/>
</dbReference>
<dbReference type="AlphaFoldDB" id="A0A7V7QMM9"/>
<evidence type="ECO:0000313" key="5">
    <source>
        <dbReference type="EMBL" id="KAB1439533.1"/>
    </source>
</evidence>